<dbReference type="InterPro" id="IPR002641">
    <property type="entry name" value="PNPLA_dom"/>
</dbReference>
<sequence>MDSNGVRRRDTTRDPPLRVLSLDGGGVRGYSMLIILQEIMYRTYVEIEGKAPRRDQIPKPADHFDLIVGTGTGGLIALMLGRLRLDIETCKELYVRLTRYVFETDKTIAGIPYRSTLFKASKLEEAIMEAIREHTLSRTEGNDGMEPDMGSSLNAAAFSSAASPRRHSSNASVLSFSARSPQAQMSQRPYLHPKYGNSQARLYDCRENRTKTAVTAMYQGSRKGTPAVLLRSYDSRREPPPEFDCKIWEAGRATCSIGLAFKPIRIGQSVFHDDGVGTFNPSPEALDEAVSEWPGREIGVFISVGTGKRPKSSDANSTMWYEGFMGEFAEARRRLIAKIEGCETIHEYMMREHLGKRGVNIENYYRLNVEIGVGEFGMNEWHRLAPISTGTKQYLRREREHQMVVGSASKLAKIHFANKRFEKPAAAAAMQPGQQQPPPTFAIELPAEVPDSWPAPPRPSFDPGPDIVSVQRLEDASPRSSADLGRVSASRLSQYKDLPPPPPPRTPDSVPSVIEDDPDRFAYHAPTPSQYRLGSGSDKIAIVGQDDHPRVSVDGIQSSPRLPAKSPKLVPYRIEPPPLPPKTPLLDDHGRGWNTSAPALPYPIDEDEAPPMVNMARKPEYHGR</sequence>
<dbReference type="HOGENOM" id="CLU_000288_144_6_1"/>
<keyword evidence="6" id="KW-1185">Reference proteome</keyword>
<dbReference type="GO" id="GO:0019369">
    <property type="term" value="P:arachidonate metabolic process"/>
    <property type="evidence" value="ECO:0007669"/>
    <property type="project" value="TreeGrafter"/>
</dbReference>
<name>A0A084FUF3_PSEDA</name>
<dbReference type="VEuPathDB" id="FungiDB:SAPIO_CDS10741"/>
<comment type="caution">
    <text evidence="2">Lacks conserved residue(s) required for the propagation of feature annotation.</text>
</comment>
<proteinExistence type="predicted"/>
<comment type="caution">
    <text evidence="5">The sequence shown here is derived from an EMBL/GenBank/DDBJ whole genome shotgun (WGS) entry which is preliminary data.</text>
</comment>
<feature type="compositionally biased region" description="Pro residues" evidence="3">
    <location>
        <begin position="574"/>
        <end position="583"/>
    </location>
</feature>
<feature type="region of interest" description="Disordered" evidence="3">
    <location>
        <begin position="170"/>
        <end position="191"/>
    </location>
</feature>
<dbReference type="GO" id="GO:0047499">
    <property type="term" value="F:calcium-independent phospholipase A2 activity"/>
    <property type="evidence" value="ECO:0007669"/>
    <property type="project" value="TreeGrafter"/>
</dbReference>
<dbReference type="KEGG" id="sapo:SAPIO_CDS10741"/>
<dbReference type="Proteomes" id="UP000028545">
    <property type="component" value="Unassembled WGS sequence"/>
</dbReference>
<dbReference type="CDD" id="cd07216">
    <property type="entry name" value="Pat17_PNPLA8_PNPLA9_like3"/>
    <property type="match status" value="1"/>
</dbReference>
<feature type="region of interest" description="Disordered" evidence="3">
    <location>
        <begin position="448"/>
        <end position="535"/>
    </location>
</feature>
<keyword evidence="1" id="KW-0443">Lipid metabolism</keyword>
<reference evidence="5 6" key="1">
    <citation type="journal article" date="2014" name="Genome Announc.">
        <title>Draft genome sequence of the pathogenic fungus Scedosporium apiospermum.</title>
        <authorList>
            <person name="Vandeputte P."/>
            <person name="Ghamrawi S."/>
            <person name="Rechenmann M."/>
            <person name="Iltis A."/>
            <person name="Giraud S."/>
            <person name="Fleury M."/>
            <person name="Thornton C."/>
            <person name="Delhaes L."/>
            <person name="Meyer W."/>
            <person name="Papon N."/>
            <person name="Bouchara J.P."/>
        </authorList>
    </citation>
    <scope>NUCLEOTIDE SEQUENCE [LARGE SCALE GENOMIC DNA]</scope>
    <source>
        <strain evidence="5 6">IHEM 14462</strain>
    </source>
</reference>
<dbReference type="PANTHER" id="PTHR24185">
    <property type="entry name" value="CALCIUM-INDEPENDENT PHOSPHOLIPASE A2-GAMMA"/>
    <property type="match status" value="1"/>
</dbReference>
<evidence type="ECO:0000256" key="1">
    <source>
        <dbReference type="ARBA" id="ARBA00023098"/>
    </source>
</evidence>
<dbReference type="SUPFAM" id="SSF52151">
    <property type="entry name" value="FabD/lysophospholipase-like"/>
    <property type="match status" value="1"/>
</dbReference>
<dbReference type="AlphaFoldDB" id="A0A084FUF3"/>
<evidence type="ECO:0000259" key="4">
    <source>
        <dbReference type="PROSITE" id="PS51635"/>
    </source>
</evidence>
<evidence type="ECO:0000256" key="2">
    <source>
        <dbReference type="PROSITE-ProRule" id="PRU01161"/>
    </source>
</evidence>
<feature type="short sequence motif" description="GXGXXG" evidence="2">
    <location>
        <begin position="24"/>
        <end position="29"/>
    </location>
</feature>
<evidence type="ECO:0000256" key="3">
    <source>
        <dbReference type="SAM" id="MobiDB-lite"/>
    </source>
</evidence>
<feature type="compositionally biased region" description="Polar residues" evidence="3">
    <location>
        <begin position="173"/>
        <end position="187"/>
    </location>
</feature>
<dbReference type="OrthoDB" id="630895at2759"/>
<gene>
    <name evidence="5" type="ORF">SAPIO_CDS10741</name>
</gene>
<accession>A0A084FUF3</accession>
<dbReference type="EMBL" id="JOWA01000176">
    <property type="protein sequence ID" value="KEZ38715.1"/>
    <property type="molecule type" value="Genomic_DNA"/>
</dbReference>
<dbReference type="RefSeq" id="XP_016638514.1">
    <property type="nucleotide sequence ID" value="XM_016784284.1"/>
</dbReference>
<dbReference type="PANTHER" id="PTHR24185:SF4">
    <property type="entry name" value="SERINE HYDROLASE, PUTATIVE (AFU_ORTHOLOGUE AFUA_2G07870)-RELATED"/>
    <property type="match status" value="1"/>
</dbReference>
<dbReference type="Pfam" id="PF01734">
    <property type="entry name" value="Patatin"/>
    <property type="match status" value="1"/>
</dbReference>
<organism evidence="5 6">
    <name type="scientific">Pseudallescheria apiosperma</name>
    <name type="common">Scedosporium apiospermum</name>
    <dbReference type="NCBI Taxonomy" id="563466"/>
    <lineage>
        <taxon>Eukaryota</taxon>
        <taxon>Fungi</taxon>
        <taxon>Dikarya</taxon>
        <taxon>Ascomycota</taxon>
        <taxon>Pezizomycotina</taxon>
        <taxon>Sordariomycetes</taxon>
        <taxon>Hypocreomycetidae</taxon>
        <taxon>Microascales</taxon>
        <taxon>Microascaceae</taxon>
        <taxon>Scedosporium</taxon>
    </lineage>
</organism>
<protein>
    <submittedName>
        <fullName evidence="5">Patatin-like phospholipase</fullName>
    </submittedName>
</protein>
<dbReference type="Gene3D" id="3.40.1090.10">
    <property type="entry name" value="Cytosolic phospholipase A2 catalytic domain"/>
    <property type="match status" value="1"/>
</dbReference>
<feature type="domain" description="PNPLA" evidence="4">
    <location>
        <begin position="20"/>
        <end position="286"/>
    </location>
</feature>
<evidence type="ECO:0000313" key="6">
    <source>
        <dbReference type="Proteomes" id="UP000028545"/>
    </source>
</evidence>
<evidence type="ECO:0000313" key="5">
    <source>
        <dbReference type="EMBL" id="KEZ38715.1"/>
    </source>
</evidence>
<dbReference type="PROSITE" id="PS51635">
    <property type="entry name" value="PNPLA"/>
    <property type="match status" value="1"/>
</dbReference>
<dbReference type="GO" id="GO:0046486">
    <property type="term" value="P:glycerolipid metabolic process"/>
    <property type="evidence" value="ECO:0007669"/>
    <property type="project" value="UniProtKB-ARBA"/>
</dbReference>
<feature type="region of interest" description="Disordered" evidence="3">
    <location>
        <begin position="550"/>
        <end position="624"/>
    </location>
</feature>
<feature type="compositionally biased region" description="Pro residues" evidence="3">
    <location>
        <begin position="453"/>
        <end position="462"/>
    </location>
</feature>
<dbReference type="OMA" id="PEFDCTI"/>
<dbReference type="InterPro" id="IPR016035">
    <property type="entry name" value="Acyl_Trfase/lysoPLipase"/>
</dbReference>
<dbReference type="GO" id="GO:0016020">
    <property type="term" value="C:membrane"/>
    <property type="evidence" value="ECO:0007669"/>
    <property type="project" value="TreeGrafter"/>
</dbReference>
<dbReference type="GeneID" id="27719968"/>